<feature type="region of interest" description="Disordered" evidence="1">
    <location>
        <begin position="111"/>
        <end position="132"/>
    </location>
</feature>
<name>A0ABR4BA65_9LECA</name>
<feature type="compositionally biased region" description="Acidic residues" evidence="1">
    <location>
        <begin position="118"/>
        <end position="132"/>
    </location>
</feature>
<feature type="compositionally biased region" description="Basic and acidic residues" evidence="1">
    <location>
        <begin position="315"/>
        <end position="326"/>
    </location>
</feature>
<feature type="compositionally biased region" description="Gly residues" evidence="1">
    <location>
        <begin position="350"/>
        <end position="370"/>
    </location>
</feature>
<accession>A0ABR4BA65</accession>
<evidence type="ECO:0000256" key="1">
    <source>
        <dbReference type="SAM" id="MobiDB-lite"/>
    </source>
</evidence>
<dbReference type="EMBL" id="JBHFEH010000014">
    <property type="protein sequence ID" value="KAL2054761.1"/>
    <property type="molecule type" value="Genomic_DNA"/>
</dbReference>
<evidence type="ECO:0000313" key="3">
    <source>
        <dbReference type="Proteomes" id="UP001590951"/>
    </source>
</evidence>
<feature type="region of interest" description="Disordered" evidence="1">
    <location>
        <begin position="297"/>
        <end position="382"/>
    </location>
</feature>
<reference evidence="2 3" key="1">
    <citation type="submission" date="2024-09" db="EMBL/GenBank/DDBJ databases">
        <title>Rethinking Asexuality: The Enigmatic Case of Functional Sexual Genes in Lepraria (Stereocaulaceae).</title>
        <authorList>
            <person name="Doellman M."/>
            <person name="Sun Y."/>
            <person name="Barcenas-Pena A."/>
            <person name="Lumbsch H.T."/>
            <person name="Grewe F."/>
        </authorList>
    </citation>
    <scope>NUCLEOTIDE SEQUENCE [LARGE SCALE GENOMIC DNA]</scope>
    <source>
        <strain evidence="2 3">Grewe 0041</strain>
    </source>
</reference>
<gene>
    <name evidence="2" type="ORF">ABVK25_005065</name>
</gene>
<dbReference type="Proteomes" id="UP001590951">
    <property type="component" value="Unassembled WGS sequence"/>
</dbReference>
<organism evidence="2 3">
    <name type="scientific">Lepraria finkii</name>
    <dbReference type="NCBI Taxonomy" id="1340010"/>
    <lineage>
        <taxon>Eukaryota</taxon>
        <taxon>Fungi</taxon>
        <taxon>Dikarya</taxon>
        <taxon>Ascomycota</taxon>
        <taxon>Pezizomycotina</taxon>
        <taxon>Lecanoromycetes</taxon>
        <taxon>OSLEUM clade</taxon>
        <taxon>Lecanoromycetidae</taxon>
        <taxon>Lecanorales</taxon>
        <taxon>Lecanorineae</taxon>
        <taxon>Stereocaulaceae</taxon>
        <taxon>Lepraria</taxon>
    </lineage>
</organism>
<feature type="compositionally biased region" description="Acidic residues" evidence="1">
    <location>
        <begin position="327"/>
        <end position="339"/>
    </location>
</feature>
<evidence type="ECO:0000313" key="2">
    <source>
        <dbReference type="EMBL" id="KAL2054761.1"/>
    </source>
</evidence>
<protein>
    <submittedName>
        <fullName evidence="2">Uncharacterized protein</fullName>
    </submittedName>
</protein>
<comment type="caution">
    <text evidence="2">The sequence shown here is derived from an EMBL/GenBank/DDBJ whole genome shotgun (WGS) entry which is preliminary data.</text>
</comment>
<proteinExistence type="predicted"/>
<keyword evidence="3" id="KW-1185">Reference proteome</keyword>
<sequence length="382" mass="43064">MAPEKGDESPKGDAKTTRERGAHWDALYRNAESLLVRLGQDETSFLFRLLDRYLDYLPRMPGMDQGENMVHWMTHFVDETQGYATLQEAAIYLARSRWNITTAIDRWCDEGNHPNIGDEVDSDGEQETESSENGDIVAINLDVDRTAAIKAQVQPDKFLIVIHQLDKKPDKRNEFQAYDRGRSFDWNLSEHIRALNRWRSQILHRNLGSARAGCIPFHDDEIEWLYQVHRAFRQAALDRGVAVNWHRIRWNDITTEFNNHFENRILPGDPTPRPARTKASLTTERYRVKRICDLAGLTPKAPTSKNSTKPALKNKFGEDTFGKDDEGREEDEDATEDEAVEHQSPSSKGPGRGGPSPRGGFGGGGHGGKGTTLSKRGGKGAT</sequence>